<comment type="caution">
    <text evidence="7">The sequence shown here is derived from an EMBL/GenBank/DDBJ whole genome shotgun (WGS) entry which is preliminary data.</text>
</comment>
<evidence type="ECO:0000256" key="2">
    <source>
        <dbReference type="ARBA" id="ARBA00005869"/>
    </source>
</evidence>
<dbReference type="PANTHER" id="PTHR13914">
    <property type="entry name" value="PROLINE OXIDASE"/>
    <property type="match status" value="1"/>
</dbReference>
<evidence type="ECO:0000313" key="7">
    <source>
        <dbReference type="EMBL" id="KAF1756678.1"/>
    </source>
</evidence>
<dbReference type="RefSeq" id="XP_053584440.1">
    <property type="nucleotide sequence ID" value="XM_053729668.1"/>
</dbReference>
<dbReference type="GO" id="GO:0005739">
    <property type="term" value="C:mitochondrion"/>
    <property type="evidence" value="ECO:0007669"/>
    <property type="project" value="TreeGrafter"/>
</dbReference>
<dbReference type="Gene3D" id="3.20.20.220">
    <property type="match status" value="1"/>
</dbReference>
<comment type="pathway">
    <text evidence="1">Amino-acid degradation; L-proline degradation into L-glutamate; L-glutamate from L-proline: step 1/2.</text>
</comment>
<proteinExistence type="inferred from homology"/>
<dbReference type="GO" id="GO:0071949">
    <property type="term" value="F:FAD binding"/>
    <property type="evidence" value="ECO:0007669"/>
    <property type="project" value="TreeGrafter"/>
</dbReference>
<dbReference type="EC" id="1.5.5.2" evidence="5"/>
<gene>
    <name evidence="7" type="ORF">GCK72_013132</name>
</gene>
<dbReference type="GO" id="GO:0004657">
    <property type="term" value="F:proline dehydrogenase activity"/>
    <property type="evidence" value="ECO:0007669"/>
    <property type="project" value="UniProtKB-EC"/>
</dbReference>
<comment type="similarity">
    <text evidence="2 5">Belongs to the proline oxidase family.</text>
</comment>
<dbReference type="SUPFAM" id="SSF47473">
    <property type="entry name" value="EF-hand"/>
    <property type="match status" value="1"/>
</dbReference>
<comment type="cofactor">
    <cofactor evidence="5">
        <name>FAD</name>
        <dbReference type="ChEBI" id="CHEBI:57692"/>
    </cofactor>
</comment>
<dbReference type="SUPFAM" id="SSF51730">
    <property type="entry name" value="FAD-linked oxidoreductase"/>
    <property type="match status" value="1"/>
</dbReference>
<dbReference type="PANTHER" id="PTHR13914:SF0">
    <property type="entry name" value="PROLINE DEHYDROGENASE 1, MITOCHONDRIAL"/>
    <property type="match status" value="1"/>
</dbReference>
<keyword evidence="5" id="KW-0285">Flavoprotein</keyword>
<dbReference type="InterPro" id="IPR015659">
    <property type="entry name" value="Proline_oxidase"/>
</dbReference>
<dbReference type="GO" id="GO:0010133">
    <property type="term" value="P:L-proline catabolic process to L-glutamate"/>
    <property type="evidence" value="ECO:0007669"/>
    <property type="project" value="TreeGrafter"/>
</dbReference>
<accession>A0A6A5GMS1</accession>
<dbReference type="GeneID" id="9813667"/>
<evidence type="ECO:0000256" key="1">
    <source>
        <dbReference type="ARBA" id="ARBA00004739"/>
    </source>
</evidence>
<dbReference type="KEGG" id="crq:GCK72_013132"/>
<dbReference type="InterPro" id="IPR002872">
    <property type="entry name" value="Proline_DH_dom"/>
</dbReference>
<comment type="catalytic activity">
    <reaction evidence="5">
        <text>L-proline + a quinone = (S)-1-pyrroline-5-carboxylate + a quinol + H(+)</text>
        <dbReference type="Rhea" id="RHEA:23784"/>
        <dbReference type="ChEBI" id="CHEBI:15378"/>
        <dbReference type="ChEBI" id="CHEBI:17388"/>
        <dbReference type="ChEBI" id="CHEBI:24646"/>
        <dbReference type="ChEBI" id="CHEBI:60039"/>
        <dbReference type="ChEBI" id="CHEBI:132124"/>
        <dbReference type="EC" id="1.5.5.2"/>
    </reaction>
</comment>
<dbReference type="FunFam" id="3.20.20.220:FF:000012">
    <property type="entry name" value="Proline dehydrogenase"/>
    <property type="match status" value="1"/>
</dbReference>
<dbReference type="InterPro" id="IPR011992">
    <property type="entry name" value="EF-hand-dom_pair"/>
</dbReference>
<keyword evidence="5" id="KW-0274">FAD</keyword>
<evidence type="ECO:0000313" key="8">
    <source>
        <dbReference type="Proteomes" id="UP000483820"/>
    </source>
</evidence>
<keyword evidence="4 5" id="KW-0642">Proline metabolism</keyword>
<sequence length="612" mass="69379">MQSALIGLNFPLQRRFLSGVLTSTSSATRCYSNDVKKYECTSAEHKKELEECYNRLDLSFENTKEAFKSKSNTELVRALVVLRLCGVQTLVNQNQMILATMRRVLGKNLFKKTLKNTFYGHFVAGETEEEVRPVVGKLRNYGVKSILDYSVEADISGQEATDKTVKGTSQATVKPAAMTPVVDAKTLETTRERYTVHQEFGDRRQGVASARTYFYEGEEQCDKNRDIFKDSINAVASATGNEGFVAVKVTALGRPQLLLKLSEAIVQTQNFFKALTGGMTLQEGRLTSQKFTKRLHELGVKTDSESVKKFFNDVDFDSDGIVDLHGWNHILDDHVKLGQLFQVLNIKTGALEPLIQNLSNEEEQEFRNMVRRTLDVAEYAISKGVRIMVDAEQTYLQPAISKITIEMMKKYNKDRGNVFNTYQAYLKATLQNMEADMQVARREGWHFGAKLVRGAYMEQERARAQAIGYDDPVNVDFQATTKMYESCLTRIADEVDRRGRTNVSVMVASHNEDTVRFAVNLMKERCIAPSERVMCMAQLYGMCDQVSFSLGQAGFSVYKYLPYGPVEEVLPYLSRRALENGSVLKKANKERDLLWKELKRRISNGEFKAKHN</sequence>
<organism evidence="7 8">
    <name type="scientific">Caenorhabditis remanei</name>
    <name type="common">Caenorhabditis vulgaris</name>
    <dbReference type="NCBI Taxonomy" id="31234"/>
    <lineage>
        <taxon>Eukaryota</taxon>
        <taxon>Metazoa</taxon>
        <taxon>Ecdysozoa</taxon>
        <taxon>Nematoda</taxon>
        <taxon>Chromadorea</taxon>
        <taxon>Rhabditida</taxon>
        <taxon>Rhabditina</taxon>
        <taxon>Rhabditomorpha</taxon>
        <taxon>Rhabditoidea</taxon>
        <taxon>Rhabditidae</taxon>
        <taxon>Peloderinae</taxon>
        <taxon>Caenorhabditis</taxon>
    </lineage>
</organism>
<dbReference type="Pfam" id="PF01619">
    <property type="entry name" value="Pro_dh"/>
    <property type="match status" value="1"/>
</dbReference>
<dbReference type="AlphaFoldDB" id="A0A6A5GMS1"/>
<evidence type="ECO:0000256" key="3">
    <source>
        <dbReference type="ARBA" id="ARBA00023002"/>
    </source>
</evidence>
<reference evidence="7 8" key="1">
    <citation type="submission" date="2019-12" db="EMBL/GenBank/DDBJ databases">
        <title>Chromosome-level assembly of the Caenorhabditis remanei genome.</title>
        <authorList>
            <person name="Teterina A.A."/>
            <person name="Willis J.H."/>
            <person name="Phillips P.C."/>
        </authorList>
    </citation>
    <scope>NUCLEOTIDE SEQUENCE [LARGE SCALE GENOMIC DNA]</scope>
    <source>
        <strain evidence="7 8">PX506</strain>
        <tissue evidence="7">Whole organism</tissue>
    </source>
</reference>
<evidence type="ECO:0000256" key="4">
    <source>
        <dbReference type="ARBA" id="ARBA00023062"/>
    </source>
</evidence>
<dbReference type="InterPro" id="IPR029041">
    <property type="entry name" value="FAD-linked_oxidoreductase-like"/>
</dbReference>
<comment type="function">
    <text evidence="5">Converts proline to delta-1-pyrroline-5-carboxylate.</text>
</comment>
<dbReference type="FunFam" id="3.20.20.220:FF:000035">
    <property type="entry name" value="Proline dehydrogenase"/>
    <property type="match status" value="1"/>
</dbReference>
<evidence type="ECO:0000256" key="5">
    <source>
        <dbReference type="RuleBase" id="RU364054"/>
    </source>
</evidence>
<protein>
    <recommendedName>
        <fullName evidence="5">Proline dehydrogenase</fullName>
        <ecNumber evidence="5">1.5.5.2</ecNumber>
    </recommendedName>
</protein>
<dbReference type="Proteomes" id="UP000483820">
    <property type="component" value="Chromosome IV"/>
</dbReference>
<evidence type="ECO:0000259" key="6">
    <source>
        <dbReference type="Pfam" id="PF01619"/>
    </source>
</evidence>
<dbReference type="EMBL" id="WUAV01000004">
    <property type="protein sequence ID" value="KAF1756678.1"/>
    <property type="molecule type" value="Genomic_DNA"/>
</dbReference>
<dbReference type="CTD" id="9813667"/>
<name>A0A6A5GMS1_CAERE</name>
<feature type="domain" description="Proline dehydrogenase" evidence="6">
    <location>
        <begin position="204"/>
        <end position="587"/>
    </location>
</feature>
<keyword evidence="3 5" id="KW-0560">Oxidoreductase</keyword>